<reference evidence="1 2" key="1">
    <citation type="journal article" date="2014" name="PLoS Genet.">
        <title>Phylogenetically driven sequencing of extremely halophilic archaea reveals strategies for static and dynamic osmo-response.</title>
        <authorList>
            <person name="Becker E.A."/>
            <person name="Seitzer P.M."/>
            <person name="Tritt A."/>
            <person name="Larsen D."/>
            <person name="Krusor M."/>
            <person name="Yao A.I."/>
            <person name="Wu D."/>
            <person name="Madern D."/>
            <person name="Eisen J.A."/>
            <person name="Darling A.E."/>
            <person name="Facciotti M.T."/>
        </authorList>
    </citation>
    <scope>NUCLEOTIDE SEQUENCE [LARGE SCALE GENOMIC DNA]</scope>
    <source>
        <strain evidence="1 2">DSM 3751</strain>
    </source>
</reference>
<proteinExistence type="predicted"/>
<dbReference type="Proteomes" id="UP000011618">
    <property type="component" value="Unassembled WGS sequence"/>
</dbReference>
<dbReference type="InterPro" id="IPR006311">
    <property type="entry name" value="TAT_signal"/>
</dbReference>
<name>L9YQR8_9EURY</name>
<dbReference type="eggNOG" id="arCOG02696">
    <property type="taxonomic scope" value="Archaea"/>
</dbReference>
<comment type="caution">
    <text evidence="1">The sequence shown here is derived from an EMBL/GenBank/DDBJ whole genome shotgun (WGS) entry which is preliminary data.</text>
</comment>
<protein>
    <recommendedName>
        <fullName evidence="3">DUF1102 domain-containing protein</fullName>
    </recommendedName>
</protein>
<evidence type="ECO:0000313" key="1">
    <source>
        <dbReference type="EMBL" id="ELY76001.1"/>
    </source>
</evidence>
<evidence type="ECO:0000313" key="2">
    <source>
        <dbReference type="Proteomes" id="UP000011618"/>
    </source>
</evidence>
<accession>L9YQR8</accession>
<gene>
    <name evidence="1" type="ORF">C487_12898</name>
</gene>
<evidence type="ECO:0008006" key="3">
    <source>
        <dbReference type="Google" id="ProtNLM"/>
    </source>
</evidence>
<dbReference type="AlphaFoldDB" id="L9YQR8"/>
<dbReference type="PROSITE" id="PS51318">
    <property type="entry name" value="TAT"/>
    <property type="match status" value="1"/>
</dbReference>
<sequence length="215" mass="21753">MNMNRRNVLVGLGTIVAGGGAALGTGAFSSVEADRTVSVAVAGDESSALAFDTSDADGNEYTEASSITNGTLELAFDNLGNSSGINVGAQTTFSPLFRTINNGSNSVNLSVYSNDGTIQTSPTILDSYDAVIENTITDGNSNSLTIEYAFTDENDNSIVGDGTNGFSVSLDATGGSDPNEEVSLVIGVANPGSSFDPSTSISGYLSEVTVVASSA</sequence>
<dbReference type="PATRIC" id="fig|1227495.3.peg.2581"/>
<dbReference type="EMBL" id="AOII01000074">
    <property type="protein sequence ID" value="ELY76001.1"/>
    <property type="molecule type" value="Genomic_DNA"/>
</dbReference>
<dbReference type="RefSeq" id="WP_006186138.1">
    <property type="nucleotide sequence ID" value="NZ_AOII01000074.1"/>
</dbReference>
<organism evidence="1 2">
    <name type="scientific">Natrinema pallidum DSM 3751</name>
    <dbReference type="NCBI Taxonomy" id="1227495"/>
    <lineage>
        <taxon>Archaea</taxon>
        <taxon>Methanobacteriati</taxon>
        <taxon>Methanobacteriota</taxon>
        <taxon>Stenosarchaea group</taxon>
        <taxon>Halobacteria</taxon>
        <taxon>Halobacteriales</taxon>
        <taxon>Natrialbaceae</taxon>
        <taxon>Natrinema</taxon>
    </lineage>
</organism>